<gene>
    <name evidence="2" type="ORF">WMO26_04570</name>
</gene>
<keyword evidence="1" id="KW-0472">Membrane</keyword>
<keyword evidence="1" id="KW-0812">Transmembrane</keyword>
<feature type="transmembrane region" description="Helical" evidence="1">
    <location>
        <begin position="43"/>
        <end position="76"/>
    </location>
</feature>
<dbReference type="RefSeq" id="WP_349218467.1">
    <property type="nucleotide sequence ID" value="NZ_JBBMFD010000005.1"/>
</dbReference>
<name>A0ABV1DYG0_9FIRM</name>
<evidence type="ECO:0000256" key="1">
    <source>
        <dbReference type="SAM" id="Phobius"/>
    </source>
</evidence>
<proteinExistence type="predicted"/>
<evidence type="ECO:0000313" key="3">
    <source>
        <dbReference type="Proteomes" id="UP001489509"/>
    </source>
</evidence>
<dbReference type="Proteomes" id="UP001489509">
    <property type="component" value="Unassembled WGS sequence"/>
</dbReference>
<accession>A0ABV1DYG0</accession>
<sequence>MIKSVWFLVLLLGHLLGDFTFQTPSLAKKKADNLFYVLLHGGIYALCMAGVLVAAFPFSFALLYVGLLAALTHLAVDLVKFFLSRQKELAQTHAAALFLGDQAAHLLILLALSLFVGDGTLSLRTWPEPVAANLAFTTGELLKAALLLLLAGKPANLLFLTLFRKFRPQKDGQEEVKNAGATIGTLERIVMMTMLCLGQYAAVGLVLTAKSIARYDRISKEPKFAEYYLLGTLTSLFYSVAAVFLLW</sequence>
<keyword evidence="1" id="KW-1133">Transmembrane helix</keyword>
<comment type="caution">
    <text evidence="2">The sequence shown here is derived from an EMBL/GenBank/DDBJ whole genome shotgun (WGS) entry which is preliminary data.</text>
</comment>
<keyword evidence="3" id="KW-1185">Reference proteome</keyword>
<feature type="transmembrane region" description="Helical" evidence="1">
    <location>
        <begin position="96"/>
        <end position="116"/>
    </location>
</feature>
<protein>
    <submittedName>
        <fullName evidence="2">DUF3307 domain-containing protein</fullName>
    </submittedName>
</protein>
<feature type="transmembrane region" description="Helical" evidence="1">
    <location>
        <begin position="227"/>
        <end position="246"/>
    </location>
</feature>
<feature type="transmembrane region" description="Helical" evidence="1">
    <location>
        <begin position="144"/>
        <end position="163"/>
    </location>
</feature>
<dbReference type="InterPro" id="IPR021737">
    <property type="entry name" value="Phage_phiKZ_Orf197"/>
</dbReference>
<organism evidence="2 3">
    <name type="scientific">Solibaculum intestinale</name>
    <dbReference type="NCBI Taxonomy" id="3133165"/>
    <lineage>
        <taxon>Bacteria</taxon>
        <taxon>Bacillati</taxon>
        <taxon>Bacillota</taxon>
        <taxon>Clostridia</taxon>
        <taxon>Eubacteriales</taxon>
        <taxon>Oscillospiraceae</taxon>
        <taxon>Solibaculum</taxon>
    </lineage>
</organism>
<evidence type="ECO:0000313" key="2">
    <source>
        <dbReference type="EMBL" id="MEQ2440094.1"/>
    </source>
</evidence>
<reference evidence="2 3" key="1">
    <citation type="submission" date="2024-03" db="EMBL/GenBank/DDBJ databases">
        <title>Human intestinal bacterial collection.</title>
        <authorList>
            <person name="Pauvert C."/>
            <person name="Hitch T.C.A."/>
            <person name="Clavel T."/>
        </authorList>
    </citation>
    <scope>NUCLEOTIDE SEQUENCE [LARGE SCALE GENOMIC DNA]</scope>
    <source>
        <strain evidence="2 3">CLA-JM-H44</strain>
    </source>
</reference>
<dbReference type="EMBL" id="JBBMFD010000005">
    <property type="protein sequence ID" value="MEQ2440094.1"/>
    <property type="molecule type" value="Genomic_DNA"/>
</dbReference>
<dbReference type="Pfam" id="PF11750">
    <property type="entry name" value="DUF3307"/>
    <property type="match status" value="1"/>
</dbReference>